<comment type="caution">
    <text evidence="2">The sequence shown here is derived from an EMBL/GenBank/DDBJ whole genome shotgun (WGS) entry which is preliminary data.</text>
</comment>
<dbReference type="AlphaFoldDB" id="A0A833SBY7"/>
<dbReference type="Proteomes" id="UP000602510">
    <property type="component" value="Unassembled WGS sequence"/>
</dbReference>
<evidence type="ECO:0008006" key="4">
    <source>
        <dbReference type="Google" id="ProtNLM"/>
    </source>
</evidence>
<proteinExistence type="predicted"/>
<dbReference type="PANTHER" id="PTHR33099:SF7">
    <property type="entry name" value="MYND-TYPE DOMAIN-CONTAINING PROTEIN"/>
    <property type="match status" value="1"/>
</dbReference>
<sequence>MSDTNESNSPQQLWPFGCDGQDDDVVATDGKTSPTISRLLERAEVDAGEYSFGGQTTLLPALPGLFIDGVGSVPVPLTDERRDNVLAISEQVTSSSWRLQASRLTKKNPEWASGMRKLGDKVGDRLGFKRIKLQCELKELIIYGPGEKVDKHQESKEDGEVATIEVQLPSEHVGGVLVVYRGRELRFRHDFGTAKNVAPYLPHYAAYFADAPHAREEVTSGFQLILKYSLSLPKEMQHLKDAKGDKPLSEELAEVLKLIEPEDECFALLLEGQYKEEDIQSRGAEALGDMDNTRYRTLLEANNLIPKDKALVFHIAQLTHAVQHYDSTFGAHKNPNWKAKHARWQDYDREDSVTWYGIDGKKYGDAVRTMYVNEIEGPSKKEADPPSLTPTFLNPGRLTISELWKAEGYKLYDGYSGDQMKGTTAHRYAVFAWPVTKNFEYTFKLANIEAAAAVLQTQEGVDANTLREFIERASEKVAHIKKRGSSGRRYNREDPKPDNLSFCRMMTEFIVKSGDASLVGLLLEKFINGVKQKGMFADGIKSLIEAFDWDSVKDAVLNALVTSTQKYSSSWDASEDIAVLLHVLQRLKSGDAQRALLEEAVKKAINTPPEQVVDMRCWSLLLKQNIEYGDVAILTRLVDHLKTTEPSNLDAAIKAVSVHAAALNPDDEKFQLFASMIEPRLEWLNQQLDMLDKPFSWEMPEAFFSDSARVQAFLRGSEVAMTTRGVVYFRNLRHAQRWTRHSQDNASFEMTAEGNGRDAFVTITKTRRLYEQQYARVTKLKEERQQLLTKRFMAPVKVGTKRRREEDDEDASMD</sequence>
<reference evidence="2" key="1">
    <citation type="submission" date="2020-04" db="EMBL/GenBank/DDBJ databases">
        <title>Hybrid Assembly of Korean Phytophthora infestans isolates.</title>
        <authorList>
            <person name="Prokchorchik M."/>
            <person name="Lee Y."/>
            <person name="Seo J."/>
            <person name="Cho J.-H."/>
            <person name="Park Y.-E."/>
            <person name="Jang D.-C."/>
            <person name="Im J.-S."/>
            <person name="Choi J.-G."/>
            <person name="Park H.-J."/>
            <person name="Lee G.-B."/>
            <person name="Lee Y.-G."/>
            <person name="Hong S.-Y."/>
            <person name="Cho K."/>
            <person name="Sohn K.H."/>
        </authorList>
    </citation>
    <scope>NUCLEOTIDE SEQUENCE</scope>
    <source>
        <strain evidence="2">KR_1_A1</strain>
    </source>
</reference>
<feature type="region of interest" description="Disordered" evidence="1">
    <location>
        <begin position="1"/>
        <end position="24"/>
    </location>
</feature>
<evidence type="ECO:0000313" key="3">
    <source>
        <dbReference type="Proteomes" id="UP000602510"/>
    </source>
</evidence>
<evidence type="ECO:0000313" key="2">
    <source>
        <dbReference type="EMBL" id="KAF4031493.1"/>
    </source>
</evidence>
<dbReference type="PANTHER" id="PTHR33099">
    <property type="entry name" value="FE2OG DIOXYGENASE DOMAIN-CONTAINING PROTEIN"/>
    <property type="match status" value="1"/>
</dbReference>
<dbReference type="EMBL" id="WSZM01000574">
    <property type="protein sequence ID" value="KAF4031493.1"/>
    <property type="molecule type" value="Genomic_DNA"/>
</dbReference>
<gene>
    <name evidence="2" type="ORF">GN244_ATG16661</name>
</gene>
<organism evidence="2 3">
    <name type="scientific">Phytophthora infestans</name>
    <name type="common">Potato late blight agent</name>
    <name type="synonym">Botrytis infestans</name>
    <dbReference type="NCBI Taxonomy" id="4787"/>
    <lineage>
        <taxon>Eukaryota</taxon>
        <taxon>Sar</taxon>
        <taxon>Stramenopiles</taxon>
        <taxon>Oomycota</taxon>
        <taxon>Peronosporomycetes</taxon>
        <taxon>Peronosporales</taxon>
        <taxon>Peronosporaceae</taxon>
        <taxon>Phytophthora</taxon>
    </lineage>
</organism>
<accession>A0A833SBY7</accession>
<keyword evidence="3" id="KW-1185">Reference proteome</keyword>
<feature type="compositionally biased region" description="Polar residues" evidence="1">
    <location>
        <begin position="1"/>
        <end position="12"/>
    </location>
</feature>
<evidence type="ECO:0000256" key="1">
    <source>
        <dbReference type="SAM" id="MobiDB-lite"/>
    </source>
</evidence>
<protein>
    <recommendedName>
        <fullName evidence="4">Fe2OG dioxygenase domain-containing protein</fullName>
    </recommendedName>
</protein>
<name>A0A833SBY7_PHYIN</name>